<dbReference type="InterPro" id="IPR019844">
    <property type="entry name" value="CSD_CS"/>
</dbReference>
<dbReference type="CDD" id="cd04458">
    <property type="entry name" value="CSP_CDS"/>
    <property type="match status" value="1"/>
</dbReference>
<dbReference type="SUPFAM" id="SSF50249">
    <property type="entry name" value="Nucleic acid-binding proteins"/>
    <property type="match status" value="1"/>
</dbReference>
<dbReference type="AlphaFoldDB" id="A0A0A6VAY5"/>
<dbReference type="Proteomes" id="UP000030588">
    <property type="component" value="Unassembled WGS sequence"/>
</dbReference>
<dbReference type="Pfam" id="PF00313">
    <property type="entry name" value="CSD"/>
    <property type="match status" value="1"/>
</dbReference>
<evidence type="ECO:0000256" key="6">
    <source>
        <dbReference type="RuleBase" id="RU000408"/>
    </source>
</evidence>
<keyword evidence="5" id="KW-0804">Transcription</keyword>
<dbReference type="FunFam" id="2.40.50.140:FF:000006">
    <property type="entry name" value="Cold shock protein CspC"/>
    <property type="match status" value="1"/>
</dbReference>
<evidence type="ECO:0000313" key="11">
    <source>
        <dbReference type="Proteomes" id="UP000476934"/>
    </source>
</evidence>
<sequence length="66" mass="7296">MEQGKVKWFNSEKGYGFIEREGGSDVFVHFSAIQGDGFKTLEEGQQVSFNIEDGARGPQAANVEKL</sequence>
<keyword evidence="3" id="KW-0805">Transcription regulation</keyword>
<dbReference type="EMBL" id="JAAIWK010000018">
    <property type="protein sequence ID" value="NEY20573.1"/>
    <property type="molecule type" value="Genomic_DNA"/>
</dbReference>
<evidence type="ECO:0000256" key="2">
    <source>
        <dbReference type="ARBA" id="ARBA00022490"/>
    </source>
</evidence>
<keyword evidence="2" id="KW-0963">Cytoplasm</keyword>
<dbReference type="InterPro" id="IPR011129">
    <property type="entry name" value="CSD"/>
</dbReference>
<dbReference type="Gene3D" id="6.20.370.130">
    <property type="match status" value="1"/>
</dbReference>
<dbReference type="PANTHER" id="PTHR11544">
    <property type="entry name" value="COLD SHOCK DOMAIN CONTAINING PROTEINS"/>
    <property type="match status" value="1"/>
</dbReference>
<reference evidence="9 11" key="3">
    <citation type="submission" date="2020-03" db="EMBL/GenBank/DDBJ databases">
        <title>Bacillus aquiflavi sp. nov., isolated from yellow water of strong flavor Chinese baijiu in Yibin region of China.</title>
        <authorList>
            <person name="Xie J."/>
        </authorList>
    </citation>
    <scope>NUCLEOTIDE SEQUENCE [LARGE SCALE GENOMIC DNA]</scope>
    <source>
        <strain evidence="9 11">Gsoil 114</strain>
    </source>
</reference>
<dbReference type="GO" id="GO:0010468">
    <property type="term" value="P:regulation of gene expression"/>
    <property type="evidence" value="ECO:0007669"/>
    <property type="project" value="UniProtKB-ARBA"/>
</dbReference>
<dbReference type="PROSITE" id="PS51857">
    <property type="entry name" value="CSD_2"/>
    <property type="match status" value="1"/>
</dbReference>
<dbReference type="Gene3D" id="2.40.50.140">
    <property type="entry name" value="Nucleic acid-binding proteins"/>
    <property type="match status" value="1"/>
</dbReference>
<dbReference type="PROSITE" id="PS00352">
    <property type="entry name" value="CSD_1"/>
    <property type="match status" value="1"/>
</dbReference>
<evidence type="ECO:0000256" key="4">
    <source>
        <dbReference type="ARBA" id="ARBA00023159"/>
    </source>
</evidence>
<dbReference type="InterPro" id="IPR012156">
    <property type="entry name" value="Cold_shock_CspA"/>
</dbReference>
<evidence type="ECO:0000256" key="1">
    <source>
        <dbReference type="ARBA" id="ARBA00004496"/>
    </source>
</evidence>
<evidence type="ECO:0000313" key="9">
    <source>
        <dbReference type="EMBL" id="NEY20573.1"/>
    </source>
</evidence>
<gene>
    <name evidence="9" type="ORF">G4D61_11465</name>
    <name evidence="8" type="ORF">NG54_13980</name>
</gene>
<keyword evidence="4" id="KW-0010">Activator</keyword>
<protein>
    <submittedName>
        <fullName evidence="8">Cold-shock protein</fullName>
    </submittedName>
</protein>
<dbReference type="PRINTS" id="PR00050">
    <property type="entry name" value="COLDSHOCK"/>
</dbReference>
<comment type="caution">
    <text evidence="8">The sequence shown here is derived from an EMBL/GenBank/DDBJ whole genome shotgun (WGS) entry which is preliminary data.</text>
</comment>
<dbReference type="GO" id="GO:0005737">
    <property type="term" value="C:cytoplasm"/>
    <property type="evidence" value="ECO:0007669"/>
    <property type="project" value="UniProtKB-SubCell"/>
</dbReference>
<evidence type="ECO:0000313" key="10">
    <source>
        <dbReference type="Proteomes" id="UP000030588"/>
    </source>
</evidence>
<evidence type="ECO:0000313" key="8">
    <source>
        <dbReference type="EMBL" id="KHD84663.1"/>
    </source>
</evidence>
<reference evidence="9" key="2">
    <citation type="submission" date="2020-02" db="EMBL/GenBank/DDBJ databases">
        <authorList>
            <person name="Feng H."/>
        </authorList>
    </citation>
    <scope>NUCLEOTIDE SEQUENCE [LARGE SCALE GENOMIC DNA]</scope>
    <source>
        <strain evidence="9">Gsoil 114</strain>
    </source>
</reference>
<dbReference type="GO" id="GO:0003676">
    <property type="term" value="F:nucleic acid binding"/>
    <property type="evidence" value="ECO:0007669"/>
    <property type="project" value="InterPro"/>
</dbReference>
<evidence type="ECO:0000256" key="3">
    <source>
        <dbReference type="ARBA" id="ARBA00023015"/>
    </source>
</evidence>
<dbReference type="GO" id="GO:0051252">
    <property type="term" value="P:regulation of RNA metabolic process"/>
    <property type="evidence" value="ECO:0007669"/>
    <property type="project" value="UniProtKB-ARBA"/>
</dbReference>
<dbReference type="OrthoDB" id="9805039at2"/>
<keyword evidence="11" id="KW-1185">Reference proteome</keyword>
<feature type="domain" description="CSD" evidence="7">
    <location>
        <begin position="1"/>
        <end position="65"/>
    </location>
</feature>
<dbReference type="InterPro" id="IPR012340">
    <property type="entry name" value="NA-bd_OB-fold"/>
</dbReference>
<dbReference type="STRING" id="363870.NG54_13980"/>
<comment type="subcellular location">
    <subcellularLocation>
        <location evidence="1 6">Cytoplasm</location>
    </subcellularLocation>
</comment>
<dbReference type="InterPro" id="IPR050181">
    <property type="entry name" value="Cold_shock_domain"/>
</dbReference>
<proteinExistence type="predicted"/>
<name>A0A0A6VAY5_9BACI</name>
<organism evidence="8 10">
    <name type="scientific">Heyndrickxia ginsengihumi</name>
    <dbReference type="NCBI Taxonomy" id="363870"/>
    <lineage>
        <taxon>Bacteria</taxon>
        <taxon>Bacillati</taxon>
        <taxon>Bacillota</taxon>
        <taxon>Bacilli</taxon>
        <taxon>Bacillales</taxon>
        <taxon>Bacillaceae</taxon>
        <taxon>Heyndrickxia</taxon>
    </lineage>
</organism>
<dbReference type="RefSeq" id="WP_025729201.1">
    <property type="nucleotide sequence ID" value="NZ_JAAIWK010000018.1"/>
</dbReference>
<dbReference type="Proteomes" id="UP000476934">
    <property type="component" value="Unassembled WGS sequence"/>
</dbReference>
<dbReference type="PIRSF" id="PIRSF002599">
    <property type="entry name" value="Cold_shock_A"/>
    <property type="match status" value="1"/>
</dbReference>
<dbReference type="InterPro" id="IPR002059">
    <property type="entry name" value="CSP_DNA-bd"/>
</dbReference>
<dbReference type="EMBL" id="JRUN01000047">
    <property type="protein sequence ID" value="KHD84663.1"/>
    <property type="molecule type" value="Genomic_DNA"/>
</dbReference>
<reference evidence="8 10" key="1">
    <citation type="submission" date="2014-10" db="EMBL/GenBank/DDBJ databases">
        <title>Draft genome of phytase producing Bacillus ginsengihumi strain M2.11.</title>
        <authorList>
            <person name="Toymentseva A."/>
            <person name="Boulygina E.A."/>
            <person name="Kazakov S.V."/>
            <person name="Kayumov I."/>
            <person name="Suleimanova A.D."/>
            <person name="Mardanova A.M."/>
            <person name="Maria S.N."/>
            <person name="Sergey M.Y."/>
            <person name="Sharipova M.R."/>
        </authorList>
    </citation>
    <scope>NUCLEOTIDE SEQUENCE [LARGE SCALE GENOMIC DNA]</scope>
    <source>
        <strain evidence="8 10">M2.11</strain>
    </source>
</reference>
<dbReference type="SMART" id="SM00357">
    <property type="entry name" value="CSP"/>
    <property type="match status" value="1"/>
</dbReference>
<accession>A0A0A6VAY5</accession>
<evidence type="ECO:0000256" key="5">
    <source>
        <dbReference type="ARBA" id="ARBA00023163"/>
    </source>
</evidence>
<evidence type="ECO:0000259" key="7">
    <source>
        <dbReference type="PROSITE" id="PS51857"/>
    </source>
</evidence>